<reference evidence="1" key="1">
    <citation type="submission" date="2020-03" db="EMBL/GenBank/DDBJ databases">
        <authorList>
            <person name="Weist P."/>
        </authorList>
    </citation>
    <scope>NUCLEOTIDE SEQUENCE</scope>
</reference>
<protein>
    <submittedName>
        <fullName evidence="1">Uncharacterized protein</fullName>
    </submittedName>
</protein>
<keyword evidence="2" id="KW-1185">Reference proteome</keyword>
<name>A0A9N7ZBD1_PLEPL</name>
<dbReference type="EMBL" id="CADEAL010004355">
    <property type="protein sequence ID" value="CAB1457726.1"/>
    <property type="molecule type" value="Genomic_DNA"/>
</dbReference>
<evidence type="ECO:0000313" key="2">
    <source>
        <dbReference type="Proteomes" id="UP001153269"/>
    </source>
</evidence>
<organism evidence="1 2">
    <name type="scientific">Pleuronectes platessa</name>
    <name type="common">European plaice</name>
    <dbReference type="NCBI Taxonomy" id="8262"/>
    <lineage>
        <taxon>Eukaryota</taxon>
        <taxon>Metazoa</taxon>
        <taxon>Chordata</taxon>
        <taxon>Craniata</taxon>
        <taxon>Vertebrata</taxon>
        <taxon>Euteleostomi</taxon>
        <taxon>Actinopterygii</taxon>
        <taxon>Neopterygii</taxon>
        <taxon>Teleostei</taxon>
        <taxon>Neoteleostei</taxon>
        <taxon>Acanthomorphata</taxon>
        <taxon>Carangaria</taxon>
        <taxon>Pleuronectiformes</taxon>
        <taxon>Pleuronectoidei</taxon>
        <taxon>Pleuronectidae</taxon>
        <taxon>Pleuronectes</taxon>
    </lineage>
</organism>
<accession>A0A9N7ZBD1</accession>
<proteinExistence type="predicted"/>
<evidence type="ECO:0000313" key="1">
    <source>
        <dbReference type="EMBL" id="CAB1457726.1"/>
    </source>
</evidence>
<gene>
    <name evidence="1" type="ORF">PLEPLA_LOCUS45550</name>
</gene>
<dbReference type="AlphaFoldDB" id="A0A9N7ZBD1"/>
<dbReference type="Proteomes" id="UP001153269">
    <property type="component" value="Unassembled WGS sequence"/>
</dbReference>
<sequence>MGEREQQTTDDLVENSELEEMNFAVSQSEDRRAHIKVLCSAVRAPVSREADSRDGFGFWQLPIRLQLFVPSLSGLRRTRPITRN</sequence>
<comment type="caution">
    <text evidence="1">The sequence shown here is derived from an EMBL/GenBank/DDBJ whole genome shotgun (WGS) entry which is preliminary data.</text>
</comment>